<dbReference type="EMBL" id="PZZP01000001">
    <property type="protein sequence ID" value="PTM58238.1"/>
    <property type="molecule type" value="Genomic_DNA"/>
</dbReference>
<dbReference type="Pfam" id="PF09084">
    <property type="entry name" value="NMT1"/>
    <property type="match status" value="1"/>
</dbReference>
<evidence type="ECO:0000256" key="1">
    <source>
        <dbReference type="ARBA" id="ARBA00004418"/>
    </source>
</evidence>
<dbReference type="GO" id="GO:0042597">
    <property type="term" value="C:periplasmic space"/>
    <property type="evidence" value="ECO:0007669"/>
    <property type="project" value="UniProtKB-SubCell"/>
</dbReference>
<dbReference type="InterPro" id="IPR015168">
    <property type="entry name" value="SsuA/THI5"/>
</dbReference>
<protein>
    <submittedName>
        <fullName evidence="5">NitT/TauT family transport system substrate-binding protein</fullName>
    </submittedName>
</protein>
<dbReference type="PANTHER" id="PTHR30024">
    <property type="entry name" value="ALIPHATIC SULFONATES-BINDING PROTEIN-RELATED"/>
    <property type="match status" value="1"/>
</dbReference>
<dbReference type="SUPFAM" id="SSF53850">
    <property type="entry name" value="Periplasmic binding protein-like II"/>
    <property type="match status" value="1"/>
</dbReference>
<dbReference type="AlphaFoldDB" id="A0A2T4Z8N6"/>
<organism evidence="5 6">
    <name type="scientific">Desmospora activa DSM 45169</name>
    <dbReference type="NCBI Taxonomy" id="1121389"/>
    <lineage>
        <taxon>Bacteria</taxon>
        <taxon>Bacillati</taxon>
        <taxon>Bacillota</taxon>
        <taxon>Bacilli</taxon>
        <taxon>Bacillales</taxon>
        <taxon>Thermoactinomycetaceae</taxon>
        <taxon>Desmospora</taxon>
    </lineage>
</organism>
<dbReference type="RefSeq" id="WP_107725067.1">
    <property type="nucleotide sequence ID" value="NZ_PZZP01000001.1"/>
</dbReference>
<evidence type="ECO:0000256" key="2">
    <source>
        <dbReference type="ARBA" id="ARBA00010742"/>
    </source>
</evidence>
<dbReference type="Proteomes" id="UP000241639">
    <property type="component" value="Unassembled WGS sequence"/>
</dbReference>
<accession>A0A2T4Z8N6</accession>
<dbReference type="PANTHER" id="PTHR30024:SF47">
    <property type="entry name" value="TAURINE-BINDING PERIPLASMIC PROTEIN"/>
    <property type="match status" value="1"/>
</dbReference>
<sequence>MSNPRFGGWLLVLASLVLLLVACGNPSADSDFTTLRVVEVTHSLFYAPQYVAIQQGFFEEEGIHLELTDGAGGDKTMAMLLAGEADFVLVGAETGIYVTARGAQDGVVGFAQLTQTDGTFLVSRQPLDSFNWNDLKGKTLLGQRKGGMPQMVSEYVQRQNGLNPRQDLTLIQNVDFNNLGSAFAAGTGDFVQLFEPVASKMEQEGKGYVVASFGEESGRLPYTIYLSKQRTIEKDPQLAEGFVRALYRGQQWVDSHTPEEIADQVQPFFPDTDRTVIIQVLKRYQQQGAWATDPIIDKEEYEHLLDVMEEGGELPARVPFDDVIDTDIAEKAVNSKP</sequence>
<keyword evidence="6" id="KW-1185">Reference proteome</keyword>
<comment type="caution">
    <text evidence="5">The sequence shown here is derived from an EMBL/GenBank/DDBJ whole genome shotgun (WGS) entry which is preliminary data.</text>
</comment>
<proteinExistence type="inferred from homology"/>
<gene>
    <name evidence="5" type="ORF">C8J48_0818</name>
</gene>
<reference evidence="5 6" key="1">
    <citation type="submission" date="2018-04" db="EMBL/GenBank/DDBJ databases">
        <title>Genomic Encyclopedia of Archaeal and Bacterial Type Strains, Phase II (KMG-II): from individual species to whole genera.</title>
        <authorList>
            <person name="Goeker M."/>
        </authorList>
    </citation>
    <scope>NUCLEOTIDE SEQUENCE [LARGE SCALE GENOMIC DNA]</scope>
    <source>
        <strain evidence="5 6">DSM 45169</strain>
    </source>
</reference>
<evidence type="ECO:0000313" key="5">
    <source>
        <dbReference type="EMBL" id="PTM58238.1"/>
    </source>
</evidence>
<name>A0A2T4Z8N6_9BACL</name>
<evidence type="ECO:0000313" key="6">
    <source>
        <dbReference type="Proteomes" id="UP000241639"/>
    </source>
</evidence>
<comment type="subcellular location">
    <subcellularLocation>
        <location evidence="1">Periplasm</location>
    </subcellularLocation>
</comment>
<dbReference type="Gene3D" id="3.40.190.10">
    <property type="entry name" value="Periplasmic binding protein-like II"/>
    <property type="match status" value="2"/>
</dbReference>
<dbReference type="PROSITE" id="PS51257">
    <property type="entry name" value="PROKAR_LIPOPROTEIN"/>
    <property type="match status" value="1"/>
</dbReference>
<evidence type="ECO:0000259" key="4">
    <source>
        <dbReference type="Pfam" id="PF09084"/>
    </source>
</evidence>
<dbReference type="OrthoDB" id="9802202at2"/>
<evidence type="ECO:0000256" key="3">
    <source>
        <dbReference type="ARBA" id="ARBA00022729"/>
    </source>
</evidence>
<feature type="domain" description="SsuA/THI5-like" evidence="4">
    <location>
        <begin position="47"/>
        <end position="256"/>
    </location>
</feature>
<comment type="similarity">
    <text evidence="2">Belongs to the bacterial solute-binding protein SsuA/TauA family.</text>
</comment>
<keyword evidence="3" id="KW-0732">Signal</keyword>